<reference evidence="1 2" key="1">
    <citation type="journal article" date="2019" name="Emerg. Microbes Infect.">
        <title>Comprehensive subspecies identification of 175 nontuberculous mycobacteria species based on 7547 genomic profiles.</title>
        <authorList>
            <person name="Matsumoto Y."/>
            <person name="Kinjo T."/>
            <person name="Motooka D."/>
            <person name="Nabeya D."/>
            <person name="Jung N."/>
            <person name="Uechi K."/>
            <person name="Horii T."/>
            <person name="Iida T."/>
            <person name="Fujita J."/>
            <person name="Nakamura S."/>
        </authorList>
    </citation>
    <scope>NUCLEOTIDE SEQUENCE [LARGE SCALE GENOMIC DNA]</scope>
    <source>
        <strain evidence="1 2">JCM 15653</strain>
    </source>
</reference>
<gene>
    <name evidence="1" type="ORF">MBOE_00580</name>
</gene>
<evidence type="ECO:0000313" key="1">
    <source>
        <dbReference type="EMBL" id="BBX88409.1"/>
    </source>
</evidence>
<dbReference type="EMBL" id="AP022579">
    <property type="protein sequence ID" value="BBX88409.1"/>
    <property type="molecule type" value="Genomic_DNA"/>
</dbReference>
<proteinExistence type="predicted"/>
<protein>
    <submittedName>
        <fullName evidence="1">Uncharacterized protein</fullName>
    </submittedName>
</protein>
<accession>A0ABM7INN5</accession>
<keyword evidence="2" id="KW-1185">Reference proteome</keyword>
<organism evidence="1 2">
    <name type="scientific">Mycolicibacterium boenickei</name>
    <dbReference type="NCBI Taxonomy" id="146017"/>
    <lineage>
        <taxon>Bacteria</taxon>
        <taxon>Bacillati</taxon>
        <taxon>Actinomycetota</taxon>
        <taxon>Actinomycetes</taxon>
        <taxon>Mycobacteriales</taxon>
        <taxon>Mycobacteriaceae</taxon>
        <taxon>Mycolicibacterium</taxon>
    </lineage>
</organism>
<evidence type="ECO:0000313" key="2">
    <source>
        <dbReference type="Proteomes" id="UP000466683"/>
    </source>
</evidence>
<dbReference type="Proteomes" id="UP000466683">
    <property type="component" value="Chromosome"/>
</dbReference>
<sequence>MARIRSLKRDDEPARPPRTAVDCTYGIVYADDGTKLLRLATLGSDMRKSVPKPSQIIEIDATIARDLIELLRTTFPGSDKVT</sequence>
<name>A0ABM7INN5_9MYCO</name>